<dbReference type="PANTHER" id="PTHR33992:SF1">
    <property type="entry name" value="RIBONUCLEASE P PROTEIN COMPONENT"/>
    <property type="match status" value="1"/>
</dbReference>
<comment type="function">
    <text evidence="6">RNaseP catalyzes the removal of the 5'-leader sequence from pre-tRNA to produce the mature 5'-terminus. It can also cleave other RNA substrates such as 4.5S RNA. The protein component plays an auxiliary but essential role in vivo by binding to the 5'-leader sequence and broadening the substrate specificity of the ribozyme.</text>
</comment>
<dbReference type="InterPro" id="IPR014721">
    <property type="entry name" value="Ribsml_uS5_D2-typ_fold_subgr"/>
</dbReference>
<protein>
    <recommendedName>
        <fullName evidence="6 7">Ribonuclease P protein component</fullName>
        <shortName evidence="6">RNase P protein</shortName>
        <shortName evidence="6">RNaseP protein</shortName>
        <ecNumber evidence="6 7">3.1.26.5</ecNumber>
    </recommendedName>
    <alternativeName>
        <fullName evidence="6">Protein C5</fullName>
    </alternativeName>
</protein>
<evidence type="ECO:0000256" key="1">
    <source>
        <dbReference type="ARBA" id="ARBA00022694"/>
    </source>
</evidence>
<evidence type="ECO:0000256" key="6">
    <source>
        <dbReference type="HAMAP-Rule" id="MF_00227"/>
    </source>
</evidence>
<comment type="catalytic activity">
    <reaction evidence="6">
        <text>Endonucleolytic cleavage of RNA, removing 5'-extranucleotides from tRNA precursor.</text>
        <dbReference type="EC" id="3.1.26.5"/>
    </reaction>
</comment>
<keyword evidence="9" id="KW-1185">Reference proteome</keyword>
<dbReference type="EMBL" id="JBHUOJ010000004">
    <property type="protein sequence ID" value="MFD2832067.1"/>
    <property type="molecule type" value="Genomic_DNA"/>
</dbReference>
<comment type="similarity">
    <text evidence="6">Belongs to the RnpA family.</text>
</comment>
<dbReference type="PANTHER" id="PTHR33992">
    <property type="entry name" value="RIBONUCLEASE P PROTEIN COMPONENT"/>
    <property type="match status" value="1"/>
</dbReference>
<dbReference type="SUPFAM" id="SSF54211">
    <property type="entry name" value="Ribosomal protein S5 domain 2-like"/>
    <property type="match status" value="1"/>
</dbReference>
<dbReference type="HAMAP" id="MF_00227">
    <property type="entry name" value="RNase_P"/>
    <property type="match status" value="1"/>
</dbReference>
<proteinExistence type="inferred from homology"/>
<dbReference type="Proteomes" id="UP001597438">
    <property type="component" value="Unassembled WGS sequence"/>
</dbReference>
<dbReference type="EC" id="3.1.26.5" evidence="6 7"/>
<reference evidence="9" key="1">
    <citation type="journal article" date="2019" name="Int. J. Syst. Evol. Microbiol.">
        <title>The Global Catalogue of Microorganisms (GCM) 10K type strain sequencing project: providing services to taxonomists for standard genome sequencing and annotation.</title>
        <authorList>
            <consortium name="The Broad Institute Genomics Platform"/>
            <consortium name="The Broad Institute Genome Sequencing Center for Infectious Disease"/>
            <person name="Wu L."/>
            <person name="Ma J."/>
        </authorList>
    </citation>
    <scope>NUCLEOTIDE SEQUENCE [LARGE SCALE GENOMIC DNA]</scope>
    <source>
        <strain evidence="9">KCTC 52925</strain>
    </source>
</reference>
<evidence type="ECO:0000256" key="4">
    <source>
        <dbReference type="ARBA" id="ARBA00022801"/>
    </source>
</evidence>
<keyword evidence="3 6" id="KW-0255">Endonuclease</keyword>
<dbReference type="GO" id="GO:0004526">
    <property type="term" value="F:ribonuclease P activity"/>
    <property type="evidence" value="ECO:0007669"/>
    <property type="project" value="UniProtKB-EC"/>
</dbReference>
<accession>A0ABW5X170</accession>
<organism evidence="8 9">
    <name type="scientific">Christiangramia antarctica</name>
    <dbReference type="NCBI Taxonomy" id="2058158"/>
    <lineage>
        <taxon>Bacteria</taxon>
        <taxon>Pseudomonadati</taxon>
        <taxon>Bacteroidota</taxon>
        <taxon>Flavobacteriia</taxon>
        <taxon>Flavobacteriales</taxon>
        <taxon>Flavobacteriaceae</taxon>
        <taxon>Christiangramia</taxon>
    </lineage>
</organism>
<keyword evidence="5 6" id="KW-0694">RNA-binding</keyword>
<comment type="caution">
    <text evidence="8">The sequence shown here is derived from an EMBL/GenBank/DDBJ whole genome shotgun (WGS) entry which is preliminary data.</text>
</comment>
<keyword evidence="1 6" id="KW-0819">tRNA processing</keyword>
<dbReference type="RefSeq" id="WP_251739509.1">
    <property type="nucleotide sequence ID" value="NZ_JBHUOJ010000004.1"/>
</dbReference>
<keyword evidence="2 6" id="KW-0540">Nuclease</keyword>
<dbReference type="Pfam" id="PF00825">
    <property type="entry name" value="Ribonuclease_P"/>
    <property type="match status" value="1"/>
</dbReference>
<evidence type="ECO:0000313" key="8">
    <source>
        <dbReference type="EMBL" id="MFD2832067.1"/>
    </source>
</evidence>
<evidence type="ECO:0000256" key="5">
    <source>
        <dbReference type="ARBA" id="ARBA00022884"/>
    </source>
</evidence>
<comment type="subunit">
    <text evidence="6">Consists of a catalytic RNA component (M1 or rnpB) and a protein subunit.</text>
</comment>
<evidence type="ECO:0000256" key="3">
    <source>
        <dbReference type="ARBA" id="ARBA00022759"/>
    </source>
</evidence>
<gene>
    <name evidence="6 8" type="primary">rnpA</name>
    <name evidence="8" type="ORF">ACFSYS_02125</name>
</gene>
<dbReference type="Gene3D" id="3.30.230.10">
    <property type="match status" value="1"/>
</dbReference>
<sequence>MNQRFGKEEKLKSSKLIEKLFSEGKSLKAYPLKLVYVPVASIENRQIQAGFSVPKRLVKTAVDRNRTKRILREVYRKNKYLVSNDLKSSYAFMFIYINKQLSDYETLEKCMLKIMQLFNEKRRNNEKETT</sequence>
<name>A0ABW5X170_9FLAO</name>
<dbReference type="NCBIfam" id="TIGR00188">
    <property type="entry name" value="rnpA"/>
    <property type="match status" value="1"/>
</dbReference>
<evidence type="ECO:0000256" key="2">
    <source>
        <dbReference type="ARBA" id="ARBA00022722"/>
    </source>
</evidence>
<evidence type="ECO:0000256" key="7">
    <source>
        <dbReference type="NCBIfam" id="TIGR00188"/>
    </source>
</evidence>
<dbReference type="InterPro" id="IPR000100">
    <property type="entry name" value="RNase_P"/>
</dbReference>
<keyword evidence="4 6" id="KW-0378">Hydrolase</keyword>
<dbReference type="InterPro" id="IPR020568">
    <property type="entry name" value="Ribosomal_Su5_D2-typ_SF"/>
</dbReference>
<evidence type="ECO:0000313" key="9">
    <source>
        <dbReference type="Proteomes" id="UP001597438"/>
    </source>
</evidence>